<dbReference type="EMBL" id="AGNL01048882">
    <property type="protein sequence ID" value="EJK45039.1"/>
    <property type="molecule type" value="Genomic_DNA"/>
</dbReference>
<evidence type="ECO:0000313" key="3">
    <source>
        <dbReference type="EMBL" id="EJK45039.1"/>
    </source>
</evidence>
<proteinExistence type="predicted"/>
<name>K0R1Z0_THAOC</name>
<organism evidence="3 4">
    <name type="scientific">Thalassiosira oceanica</name>
    <name type="common">Marine diatom</name>
    <dbReference type="NCBI Taxonomy" id="159749"/>
    <lineage>
        <taxon>Eukaryota</taxon>
        <taxon>Sar</taxon>
        <taxon>Stramenopiles</taxon>
        <taxon>Ochrophyta</taxon>
        <taxon>Bacillariophyta</taxon>
        <taxon>Coscinodiscophyceae</taxon>
        <taxon>Thalassiosirophycidae</taxon>
        <taxon>Thalassiosirales</taxon>
        <taxon>Thalassiosiraceae</taxon>
        <taxon>Thalassiosira</taxon>
    </lineage>
</organism>
<reference evidence="3 4" key="1">
    <citation type="journal article" date="2012" name="Genome Biol.">
        <title>Genome and low-iron response of an oceanic diatom adapted to chronic iron limitation.</title>
        <authorList>
            <person name="Lommer M."/>
            <person name="Specht M."/>
            <person name="Roy A.S."/>
            <person name="Kraemer L."/>
            <person name="Andreson R."/>
            <person name="Gutowska M.A."/>
            <person name="Wolf J."/>
            <person name="Bergner S.V."/>
            <person name="Schilhabel M.B."/>
            <person name="Klostermeier U.C."/>
            <person name="Beiko R.G."/>
            <person name="Rosenstiel P."/>
            <person name="Hippler M."/>
            <person name="Laroche J."/>
        </authorList>
    </citation>
    <scope>NUCLEOTIDE SEQUENCE [LARGE SCALE GENOMIC DNA]</scope>
    <source>
        <strain evidence="3 4">CCMP1005</strain>
    </source>
</reference>
<dbReference type="Pfam" id="PF20528">
    <property type="entry name" value="DUF6743"/>
    <property type="match status" value="1"/>
</dbReference>
<evidence type="ECO:0000313" key="4">
    <source>
        <dbReference type="Proteomes" id="UP000266841"/>
    </source>
</evidence>
<dbReference type="Proteomes" id="UP000266841">
    <property type="component" value="Unassembled WGS sequence"/>
</dbReference>
<feature type="compositionally biased region" description="Polar residues" evidence="1">
    <location>
        <begin position="236"/>
        <end position="259"/>
    </location>
</feature>
<feature type="domain" description="DUF6743" evidence="2">
    <location>
        <begin position="7"/>
        <end position="80"/>
    </location>
</feature>
<keyword evidence="4" id="KW-1185">Reference proteome</keyword>
<accession>K0R1Z0</accession>
<evidence type="ECO:0000259" key="2">
    <source>
        <dbReference type="Pfam" id="PF20528"/>
    </source>
</evidence>
<sequence>MRTSKEWMREDTWHFEVEVLRIYGRQELLSHSLAAHARFQTAPTSLMTLQTADVRRRIAFGARQVHCCVHRSCWSVVSGALVPRGTSKPLGTIQEVTTATGTDNTAAHSWATKGAVSSTGPSSYLLRLKSMHQRAHRAAVLEYFNRTYPQAIPWQIREFSPAMNEALNSALLCKRPPPEALDCLDVVLKPVDESDTGFPQGWELPVISAASHGFRQRLYEQFALRPKSWTDDRRPTPSSRKTPKTQMAVSSSIAAPQHTPASSCLSTLVIPIGSGGTPQTHVATSTTIAVPQYSPEILPF</sequence>
<comment type="caution">
    <text evidence="3">The sequence shown here is derived from an EMBL/GenBank/DDBJ whole genome shotgun (WGS) entry which is preliminary data.</text>
</comment>
<protein>
    <recommendedName>
        <fullName evidence="2">DUF6743 domain-containing protein</fullName>
    </recommendedName>
</protein>
<feature type="region of interest" description="Disordered" evidence="1">
    <location>
        <begin position="226"/>
        <end position="259"/>
    </location>
</feature>
<evidence type="ECO:0000256" key="1">
    <source>
        <dbReference type="SAM" id="MobiDB-lite"/>
    </source>
</evidence>
<gene>
    <name evidence="3" type="ORF">THAOC_36372</name>
</gene>
<dbReference type="InterPro" id="IPR046631">
    <property type="entry name" value="DUF6743"/>
</dbReference>
<dbReference type="AlphaFoldDB" id="K0R1Z0"/>